<evidence type="ECO:0000313" key="2">
    <source>
        <dbReference type="Proteomes" id="UP000486534"/>
    </source>
</evidence>
<dbReference type="RefSeq" id="WP_152897828.1">
    <property type="nucleotide sequence ID" value="NZ_WHUV01000002.1"/>
</dbReference>
<dbReference type="AlphaFoldDB" id="A0A7X1PM76"/>
<dbReference type="InterPro" id="IPR034756">
    <property type="entry name" value="T2SSM_b"/>
</dbReference>
<accession>A0A7X1PM76</accession>
<protein>
    <submittedName>
        <fullName evidence="1">General secretion pathway protein GspM</fullName>
    </submittedName>
</protein>
<evidence type="ECO:0000313" key="1">
    <source>
        <dbReference type="EMBL" id="MQA54282.1"/>
    </source>
</evidence>
<name>A0A7X1PM76_9PSED</name>
<comment type="caution">
    <text evidence="1">The sequence shown here is derived from an EMBL/GenBank/DDBJ whole genome shotgun (WGS) entry which is preliminary data.</text>
</comment>
<gene>
    <name evidence="1" type="ORF">GDH07_13280</name>
</gene>
<sequence length="199" mass="21474">MRLRPTPASQRALALALAALSLVGGYFLTLHVWFSQPLLAIADEMALLRHNQQRYVALSGQRPALENSLAQIRHSSVGNENLLADSDMGTATAQLMQLIAADLQVFATVGGGCTLANRIPVPVTQQGPYRQVSVRINLECAIEPLAGLLHRLENGKVSLFIESFRIEKSRGQLASANRLAAQLLISAYLQNPTPKGATP</sequence>
<reference evidence="1 2" key="1">
    <citation type="submission" date="2019-10" db="EMBL/GenBank/DDBJ databases">
        <title>Pseudomonas dajingensis sp. nov., isolated from the profound head ulcers of farmed Murray cod (Maccullochella peelii peelii).</title>
        <authorList>
            <person name="Liu Y."/>
        </authorList>
    </citation>
    <scope>NUCLEOTIDE SEQUENCE [LARGE SCALE GENOMIC DNA]</scope>
    <source>
        <strain evidence="1 2">MC042</strain>
    </source>
</reference>
<dbReference type="NCBIfam" id="NF040576">
    <property type="entry name" value="T2SS_GspM_XpsM"/>
    <property type="match status" value="1"/>
</dbReference>
<proteinExistence type="predicted"/>
<dbReference type="EMBL" id="WHUV01000002">
    <property type="protein sequence ID" value="MQA54282.1"/>
    <property type="molecule type" value="Genomic_DNA"/>
</dbReference>
<dbReference type="Pfam" id="PF10741">
    <property type="entry name" value="T2SSM_b"/>
    <property type="match status" value="1"/>
</dbReference>
<dbReference type="Proteomes" id="UP000486534">
    <property type="component" value="Unassembled WGS sequence"/>
</dbReference>
<organism evidence="1 2">
    <name type="scientific">Pseudomonas piscis</name>
    <dbReference type="NCBI Taxonomy" id="2614538"/>
    <lineage>
        <taxon>Bacteria</taxon>
        <taxon>Pseudomonadati</taxon>
        <taxon>Pseudomonadota</taxon>
        <taxon>Gammaproteobacteria</taxon>
        <taxon>Pseudomonadales</taxon>
        <taxon>Pseudomonadaceae</taxon>
        <taxon>Pseudomonas</taxon>
    </lineage>
</organism>